<accession>A0A172WX71</accession>
<evidence type="ECO:0008006" key="5">
    <source>
        <dbReference type="Google" id="ProtNLM"/>
    </source>
</evidence>
<evidence type="ECO:0000256" key="1">
    <source>
        <dbReference type="SAM" id="MobiDB-lite"/>
    </source>
</evidence>
<dbReference type="PROSITE" id="PS51257">
    <property type="entry name" value="PROKAR_LIPOPROTEIN"/>
    <property type="match status" value="1"/>
</dbReference>
<dbReference type="AlphaFoldDB" id="A0A172WX71"/>
<dbReference type="EMBL" id="CP015641">
    <property type="protein sequence ID" value="ANF27897.1"/>
    <property type="molecule type" value="Genomic_DNA"/>
</dbReference>
<evidence type="ECO:0000256" key="2">
    <source>
        <dbReference type="SAM" id="SignalP"/>
    </source>
</evidence>
<name>A0A172WX71_STUST</name>
<sequence length="64" mass="6455">MRYAAIAVCCLGLAGCAGGSPDSLCEVIDPPPVQSPTAQNDQRIEMQSTGDPTAGTAADVQDCS</sequence>
<feature type="signal peptide" evidence="2">
    <location>
        <begin position="1"/>
        <end position="19"/>
    </location>
</feature>
<evidence type="ECO:0000313" key="4">
    <source>
        <dbReference type="Proteomes" id="UP000077787"/>
    </source>
</evidence>
<dbReference type="OrthoDB" id="7008955at2"/>
<gene>
    <name evidence="3" type="ORF">PS273GM_04935</name>
</gene>
<evidence type="ECO:0000313" key="3">
    <source>
        <dbReference type="EMBL" id="ANF27897.1"/>
    </source>
</evidence>
<feature type="region of interest" description="Disordered" evidence="1">
    <location>
        <begin position="27"/>
        <end position="64"/>
    </location>
</feature>
<protein>
    <recommendedName>
        <fullName evidence="5">Secreted protein</fullName>
    </recommendedName>
</protein>
<dbReference type="RefSeq" id="WP_045431533.1">
    <property type="nucleotide sequence ID" value="NZ_CP015641.1"/>
</dbReference>
<proteinExistence type="predicted"/>
<reference evidence="3 4" key="1">
    <citation type="submission" date="2016-05" db="EMBL/GenBank/DDBJ databases">
        <title>Genome sequence of Pseudomonas stutzeri 273 and identification of the exopolysaccharide biosynthesis locus.</title>
        <authorList>
            <person name="Wu S."/>
            <person name="Sun C."/>
        </authorList>
    </citation>
    <scope>NUCLEOTIDE SEQUENCE [LARGE SCALE GENOMIC DNA]</scope>
    <source>
        <strain evidence="3 4">273</strain>
    </source>
</reference>
<dbReference type="Proteomes" id="UP000077787">
    <property type="component" value="Chromosome"/>
</dbReference>
<feature type="chain" id="PRO_5008003071" description="Secreted protein" evidence="2">
    <location>
        <begin position="20"/>
        <end position="64"/>
    </location>
</feature>
<organism evidence="3 4">
    <name type="scientific">Stutzerimonas stutzeri</name>
    <name type="common">Pseudomonas stutzeri</name>
    <dbReference type="NCBI Taxonomy" id="316"/>
    <lineage>
        <taxon>Bacteria</taxon>
        <taxon>Pseudomonadati</taxon>
        <taxon>Pseudomonadota</taxon>
        <taxon>Gammaproteobacteria</taxon>
        <taxon>Pseudomonadales</taxon>
        <taxon>Pseudomonadaceae</taxon>
        <taxon>Stutzerimonas</taxon>
    </lineage>
</organism>
<keyword evidence="2" id="KW-0732">Signal</keyword>
<feature type="compositionally biased region" description="Polar residues" evidence="1">
    <location>
        <begin position="35"/>
        <end position="51"/>
    </location>
</feature>